<name>A0A4U8Z5N7_METTU</name>
<evidence type="ECO:0000313" key="3">
    <source>
        <dbReference type="Proteomes" id="UP000294360"/>
    </source>
</evidence>
<sequence>MFLPTRRAGIGSNSENPPLRQACQPTWRQRAADRLYGGAQYVGGGCGLEDAVEAADGPDSISVARPCASGRPDVGAAPRRRLFMRRGPVLLLVKRAESGHA</sequence>
<dbReference type="KEGG" id="mtun:MTUNDRAET4_3963"/>
<reference evidence="2 3" key="1">
    <citation type="submission" date="2019-03" db="EMBL/GenBank/DDBJ databases">
        <authorList>
            <person name="Kox A.R. M."/>
        </authorList>
    </citation>
    <scope>NUCLEOTIDE SEQUENCE [LARGE SCALE GENOMIC DNA]</scope>
    <source>
        <strain evidence="2">MTUNDRAET4 annotated genome</strain>
    </source>
</reference>
<organism evidence="2 3">
    <name type="scientific">Methylocella tundrae</name>
    <dbReference type="NCBI Taxonomy" id="227605"/>
    <lineage>
        <taxon>Bacteria</taxon>
        <taxon>Pseudomonadati</taxon>
        <taxon>Pseudomonadota</taxon>
        <taxon>Alphaproteobacteria</taxon>
        <taxon>Hyphomicrobiales</taxon>
        <taxon>Beijerinckiaceae</taxon>
        <taxon>Methylocella</taxon>
    </lineage>
</organism>
<accession>A0A4U8Z5N7</accession>
<dbReference type="Proteomes" id="UP000294360">
    <property type="component" value="Chromosome"/>
</dbReference>
<proteinExistence type="predicted"/>
<dbReference type="EMBL" id="LR536450">
    <property type="protein sequence ID" value="VFU10844.1"/>
    <property type="molecule type" value="Genomic_DNA"/>
</dbReference>
<feature type="region of interest" description="Disordered" evidence="1">
    <location>
        <begin position="1"/>
        <end position="21"/>
    </location>
</feature>
<protein>
    <submittedName>
        <fullName evidence="2">Uncharacterized protein</fullName>
    </submittedName>
</protein>
<evidence type="ECO:0000256" key="1">
    <source>
        <dbReference type="SAM" id="MobiDB-lite"/>
    </source>
</evidence>
<dbReference type="AlphaFoldDB" id="A0A4U8Z5N7"/>
<evidence type="ECO:0000313" key="2">
    <source>
        <dbReference type="EMBL" id="VFU10844.1"/>
    </source>
</evidence>
<gene>
    <name evidence="2" type="ORF">MTUNDRAET4_3963</name>
</gene>